<keyword evidence="1" id="KW-0812">Transmembrane</keyword>
<proteinExistence type="predicted"/>
<dbReference type="InterPro" id="IPR009030">
    <property type="entry name" value="Growth_fac_rcpt_cys_sf"/>
</dbReference>
<dbReference type="Proteomes" id="UP000694941">
    <property type="component" value="Unplaced"/>
</dbReference>
<dbReference type="Pfam" id="PF07699">
    <property type="entry name" value="Ephrin_rec_like"/>
    <property type="match status" value="1"/>
</dbReference>
<keyword evidence="1" id="KW-0472">Membrane</keyword>
<organism evidence="3 4">
    <name type="scientific">Limulus polyphemus</name>
    <name type="common">Atlantic horseshoe crab</name>
    <dbReference type="NCBI Taxonomy" id="6850"/>
    <lineage>
        <taxon>Eukaryota</taxon>
        <taxon>Metazoa</taxon>
        <taxon>Ecdysozoa</taxon>
        <taxon>Arthropoda</taxon>
        <taxon>Chelicerata</taxon>
        <taxon>Merostomata</taxon>
        <taxon>Xiphosura</taxon>
        <taxon>Limulidae</taxon>
        <taxon>Limulus</taxon>
    </lineage>
</organism>
<accession>A0ABM1TCF4</accession>
<gene>
    <name evidence="4" type="primary">LOC106469352</name>
</gene>
<dbReference type="InterPro" id="IPR011641">
    <property type="entry name" value="Tyr-kin_ephrin_A/B_rcpt-like"/>
</dbReference>
<keyword evidence="3" id="KW-1185">Reference proteome</keyword>
<evidence type="ECO:0000259" key="2">
    <source>
        <dbReference type="Pfam" id="PF07699"/>
    </source>
</evidence>
<dbReference type="SUPFAM" id="SSF57184">
    <property type="entry name" value="Growth factor receptor domain"/>
    <property type="match status" value="1"/>
</dbReference>
<evidence type="ECO:0000256" key="1">
    <source>
        <dbReference type="SAM" id="Phobius"/>
    </source>
</evidence>
<sequence length="158" mass="17241">MTLCHPCPAGQETKEEGNYNCTLCSPGYYKEEGENACYPCDIGTYTLLHGSTGCTSCPSGFYCPCIRCGPIPCPEDAVCPQGSYKPTFCSSPFFVRQGYKCFMADALVGIIISTTLLVVLSLIIISAKLYIRRLRRRGMIEDGSLVQDTSTEPVYTGL</sequence>
<name>A0ABM1TCF4_LIMPO</name>
<dbReference type="GeneID" id="106469352"/>
<dbReference type="PANTHER" id="PTHR46967:SF1">
    <property type="entry name" value="KERATIN-ASSOCIATED PROTEIN 16-1-LIKE"/>
    <property type="match status" value="1"/>
</dbReference>
<feature type="transmembrane region" description="Helical" evidence="1">
    <location>
        <begin position="106"/>
        <end position="131"/>
    </location>
</feature>
<protein>
    <submittedName>
        <fullName evidence="4">Signal peptide, CUB and EGF-like domain-containing protein 1</fullName>
    </submittedName>
</protein>
<keyword evidence="1" id="KW-1133">Transmembrane helix</keyword>
<evidence type="ECO:0000313" key="3">
    <source>
        <dbReference type="Proteomes" id="UP000694941"/>
    </source>
</evidence>
<dbReference type="PANTHER" id="PTHR46967">
    <property type="entry name" value="INSULIN-LIKE GROWTH FACTOR BINDING PROTEIN,N-TERMINAL"/>
    <property type="match status" value="1"/>
</dbReference>
<dbReference type="RefSeq" id="XP_022253560.1">
    <property type="nucleotide sequence ID" value="XM_022397852.1"/>
</dbReference>
<feature type="domain" description="Tyrosine-protein kinase ephrin type A/B receptor-like" evidence="2">
    <location>
        <begin position="27"/>
        <end position="62"/>
    </location>
</feature>
<reference evidence="4" key="1">
    <citation type="submission" date="2025-08" db="UniProtKB">
        <authorList>
            <consortium name="RefSeq"/>
        </authorList>
    </citation>
    <scope>IDENTIFICATION</scope>
    <source>
        <tissue evidence="4">Muscle</tissue>
    </source>
</reference>
<dbReference type="Gene3D" id="2.10.50.10">
    <property type="entry name" value="Tumor Necrosis Factor Receptor, subunit A, domain 2"/>
    <property type="match status" value="1"/>
</dbReference>
<evidence type="ECO:0000313" key="4">
    <source>
        <dbReference type="RefSeq" id="XP_022253560.1"/>
    </source>
</evidence>